<protein>
    <submittedName>
        <fullName evidence="3">Excinuclease ABC subunit C</fullName>
    </submittedName>
</protein>
<sequence>MARGGWVYIMANRYRGGMYVGVTADVLRRVQQHSAGAGSIHVVDFAKLRLVYAERHDEIERAIAREKLVKKWRREWKFALIGADNPGWDDLWDTWFTPSEQQE</sequence>
<dbReference type="SUPFAM" id="SSF82771">
    <property type="entry name" value="GIY-YIG endonuclease"/>
    <property type="match status" value="1"/>
</dbReference>
<comment type="similarity">
    <text evidence="1">Belongs to the UPF0213 family.</text>
</comment>
<evidence type="ECO:0000256" key="1">
    <source>
        <dbReference type="ARBA" id="ARBA00007435"/>
    </source>
</evidence>
<dbReference type="EMBL" id="NOXT01000120">
    <property type="protein sequence ID" value="OYQ25998.1"/>
    <property type="molecule type" value="Genomic_DNA"/>
</dbReference>
<dbReference type="PANTHER" id="PTHR34477:SF5">
    <property type="entry name" value="BSL5627 PROTEIN"/>
    <property type="match status" value="1"/>
</dbReference>
<dbReference type="Proteomes" id="UP000216991">
    <property type="component" value="Unassembled WGS sequence"/>
</dbReference>
<dbReference type="AlphaFoldDB" id="A0A255Y9W2"/>
<accession>A0A255Y9W2</accession>
<proteinExistence type="inferred from homology"/>
<dbReference type="RefSeq" id="WP_094474472.1">
    <property type="nucleotide sequence ID" value="NZ_NOXT01000120.1"/>
</dbReference>
<dbReference type="Pfam" id="PF01541">
    <property type="entry name" value="GIY-YIG"/>
    <property type="match status" value="1"/>
</dbReference>
<feature type="domain" description="GIY-YIG" evidence="2">
    <location>
        <begin position="3"/>
        <end position="80"/>
    </location>
</feature>
<organism evidence="3 4">
    <name type="scientific">Sandarakinorhabdus cyanobacteriorum</name>
    <dbReference type="NCBI Taxonomy" id="1981098"/>
    <lineage>
        <taxon>Bacteria</taxon>
        <taxon>Pseudomonadati</taxon>
        <taxon>Pseudomonadota</taxon>
        <taxon>Alphaproteobacteria</taxon>
        <taxon>Sphingomonadales</taxon>
        <taxon>Sphingosinicellaceae</taxon>
        <taxon>Sandarakinorhabdus</taxon>
    </lineage>
</organism>
<dbReference type="PROSITE" id="PS50164">
    <property type="entry name" value="GIY_YIG"/>
    <property type="match status" value="1"/>
</dbReference>
<name>A0A255Y9W2_9SPHN</name>
<dbReference type="CDD" id="cd10448">
    <property type="entry name" value="GIY-YIG_unchar_3"/>
    <property type="match status" value="1"/>
</dbReference>
<keyword evidence="4" id="KW-1185">Reference proteome</keyword>
<evidence type="ECO:0000313" key="3">
    <source>
        <dbReference type="EMBL" id="OYQ25998.1"/>
    </source>
</evidence>
<dbReference type="PANTHER" id="PTHR34477">
    <property type="entry name" value="UPF0213 PROTEIN YHBQ"/>
    <property type="match status" value="1"/>
</dbReference>
<evidence type="ECO:0000313" key="4">
    <source>
        <dbReference type="Proteomes" id="UP000216991"/>
    </source>
</evidence>
<evidence type="ECO:0000259" key="2">
    <source>
        <dbReference type="PROSITE" id="PS50164"/>
    </source>
</evidence>
<dbReference type="OrthoDB" id="287318at2"/>
<dbReference type="InterPro" id="IPR035901">
    <property type="entry name" value="GIY-YIG_endonuc_sf"/>
</dbReference>
<dbReference type="InterPro" id="IPR050190">
    <property type="entry name" value="UPF0213_domain"/>
</dbReference>
<dbReference type="Gene3D" id="3.40.1440.10">
    <property type="entry name" value="GIY-YIG endonuclease"/>
    <property type="match status" value="1"/>
</dbReference>
<dbReference type="InterPro" id="IPR000305">
    <property type="entry name" value="GIY-YIG_endonuc"/>
</dbReference>
<reference evidence="3 4" key="1">
    <citation type="submission" date="2017-07" db="EMBL/GenBank/DDBJ databases">
        <title>Sandarakinorhabdus cyanobacteriorum sp. nov., a novel bacterium isolated from cyanobacterial aggregates in a eutrophic lake.</title>
        <authorList>
            <person name="Cai H."/>
        </authorList>
    </citation>
    <scope>NUCLEOTIDE SEQUENCE [LARGE SCALE GENOMIC DNA]</scope>
    <source>
        <strain evidence="3 4">TH057</strain>
    </source>
</reference>
<gene>
    <name evidence="3" type="ORF">CHU93_12355</name>
</gene>
<comment type="caution">
    <text evidence="3">The sequence shown here is derived from an EMBL/GenBank/DDBJ whole genome shotgun (WGS) entry which is preliminary data.</text>
</comment>